<dbReference type="PANTHER" id="PTHR43095:SF5">
    <property type="entry name" value="XYLULOSE KINASE"/>
    <property type="match status" value="1"/>
</dbReference>
<dbReference type="PIRSF" id="PIRSF000538">
    <property type="entry name" value="GlpK"/>
    <property type="match status" value="1"/>
</dbReference>
<dbReference type="InterPro" id="IPR000577">
    <property type="entry name" value="Carb_kinase_FGGY"/>
</dbReference>
<evidence type="ECO:0000256" key="1">
    <source>
        <dbReference type="ARBA" id="ARBA00009156"/>
    </source>
</evidence>
<evidence type="ECO:0000259" key="5">
    <source>
        <dbReference type="Pfam" id="PF00370"/>
    </source>
</evidence>
<evidence type="ECO:0000256" key="2">
    <source>
        <dbReference type="ARBA" id="ARBA00022679"/>
    </source>
</evidence>
<evidence type="ECO:0000313" key="7">
    <source>
        <dbReference type="EMBL" id="UUI02528.1"/>
    </source>
</evidence>
<dbReference type="Pfam" id="PF02782">
    <property type="entry name" value="FGGY_C"/>
    <property type="match status" value="1"/>
</dbReference>
<comment type="similarity">
    <text evidence="1 4">Belongs to the FGGY kinase family.</text>
</comment>
<feature type="domain" description="Carbohydrate kinase FGGY N-terminal" evidence="5">
    <location>
        <begin position="40"/>
        <end position="280"/>
    </location>
</feature>
<evidence type="ECO:0000256" key="4">
    <source>
        <dbReference type="RuleBase" id="RU003733"/>
    </source>
</evidence>
<proteinExistence type="inferred from homology"/>
<dbReference type="InterPro" id="IPR018484">
    <property type="entry name" value="FGGY_N"/>
</dbReference>
<name>A0ABY5JTM3_9BACI</name>
<accession>A0ABY5JTM3</accession>
<dbReference type="InterPro" id="IPR050406">
    <property type="entry name" value="FGGY_Carb_Kinase"/>
</dbReference>
<dbReference type="CDD" id="cd07805">
    <property type="entry name" value="ASKHA_NBD_FGGY_CvXK-like"/>
    <property type="match status" value="1"/>
</dbReference>
<dbReference type="EMBL" id="CP101914">
    <property type="protein sequence ID" value="UUI02528.1"/>
    <property type="molecule type" value="Genomic_DNA"/>
</dbReference>
<evidence type="ECO:0000259" key="6">
    <source>
        <dbReference type="Pfam" id="PF02782"/>
    </source>
</evidence>
<dbReference type="PROSITE" id="PS00445">
    <property type="entry name" value="FGGY_KINASES_2"/>
    <property type="match status" value="1"/>
</dbReference>
<dbReference type="InterPro" id="IPR043129">
    <property type="entry name" value="ATPase_NBD"/>
</dbReference>
<keyword evidence="2 4" id="KW-0808">Transferase</keyword>
<keyword evidence="3 4" id="KW-0418">Kinase</keyword>
<dbReference type="RefSeq" id="WP_256707764.1">
    <property type="nucleotide sequence ID" value="NZ_CP101914.1"/>
</dbReference>
<dbReference type="InterPro" id="IPR018483">
    <property type="entry name" value="Carb_kinase_FGGY_CS"/>
</dbReference>
<gene>
    <name evidence="7" type="ORF">NP439_21205</name>
</gene>
<dbReference type="Proteomes" id="UP001059773">
    <property type="component" value="Chromosome"/>
</dbReference>
<reference evidence="7" key="1">
    <citation type="submission" date="2022-07" db="EMBL/GenBank/DDBJ databases">
        <title>FELIX.</title>
        <authorList>
            <person name="Wan K.H."/>
            <person name="Park S."/>
            <person name="Lawrence Q."/>
            <person name="Eichenberger J.P."/>
            <person name="Booth B.W."/>
            <person name="Piaggio A.J."/>
            <person name="Chandler J.C."/>
            <person name="Franklin A.B."/>
            <person name="Celniker S.E."/>
        </authorList>
    </citation>
    <scope>NUCLEOTIDE SEQUENCE</scope>
    <source>
        <strain evidence="7">QA-1986 374</strain>
    </source>
</reference>
<dbReference type="Pfam" id="PF00370">
    <property type="entry name" value="FGGY_N"/>
    <property type="match status" value="1"/>
</dbReference>
<dbReference type="SUPFAM" id="SSF53067">
    <property type="entry name" value="Actin-like ATPase domain"/>
    <property type="match status" value="2"/>
</dbReference>
<organism evidence="7 8">
    <name type="scientific">Oceanobacillus jeddahense</name>
    <dbReference type="NCBI Taxonomy" id="1462527"/>
    <lineage>
        <taxon>Bacteria</taxon>
        <taxon>Bacillati</taxon>
        <taxon>Bacillota</taxon>
        <taxon>Bacilli</taxon>
        <taxon>Bacillales</taxon>
        <taxon>Bacillaceae</taxon>
        <taxon>Oceanobacillus</taxon>
    </lineage>
</organism>
<dbReference type="GO" id="GO:0016301">
    <property type="term" value="F:kinase activity"/>
    <property type="evidence" value="ECO:0007669"/>
    <property type="project" value="UniProtKB-KW"/>
</dbReference>
<dbReference type="Gene3D" id="3.30.420.40">
    <property type="match status" value="2"/>
</dbReference>
<evidence type="ECO:0000313" key="8">
    <source>
        <dbReference type="Proteomes" id="UP001059773"/>
    </source>
</evidence>
<sequence length="531" mass="59647">MALLQAVNSSGLQLYKRKPHDINILVNKNNCRKSGGNMTYVAVFDIGTTAVKGILVDKDVQLMEEHSVELTTFVSEEGMVEQQPEDWWEAVIHIASLWWKNGISPESVRAITFSGQMEDVISISEVDAYRAILYSDSRAGKEAEWVNKQYSEIRSHTGNNVSASTPLAKIKWLEKHSPIQYKNTKQFVFSSKDYVIYKLTKEAVTDPITAATTGMMDLKNRAWNETISQTCKIDDEKLPALLEADSVIGTITEEASKLTGFSTSTIVINGTGDAGATTLGAGAVYENDCYFYMGTTGWLAIVERNKGQLDSLSESHFNLAFVEKSHRISVAPLLNVGNVHQWAAQLYIDQHVAHKYETFETLIEQTEPGSGGVLFLPYLNGERNPMIDPQARGAYWGITPHTERKDLARAALEGVTFSLKQTLEMYDLKDQRTITLIGGVSKSNNWCQMMTDIMNHPIRVPLNSEYLPSIGVASTAFIELGWCESYRQFVNSFVRNIPSKDYTPNQERVEVYARQYETFKKLHPALRSVYR</sequence>
<keyword evidence="8" id="KW-1185">Reference proteome</keyword>
<dbReference type="PANTHER" id="PTHR43095">
    <property type="entry name" value="SUGAR KINASE"/>
    <property type="match status" value="1"/>
</dbReference>
<evidence type="ECO:0000256" key="3">
    <source>
        <dbReference type="ARBA" id="ARBA00022777"/>
    </source>
</evidence>
<dbReference type="InterPro" id="IPR018485">
    <property type="entry name" value="FGGY_C"/>
</dbReference>
<feature type="domain" description="Carbohydrate kinase FGGY C-terminal" evidence="6">
    <location>
        <begin position="335"/>
        <end position="478"/>
    </location>
</feature>
<protein>
    <submittedName>
        <fullName evidence="7">FGGY family carbohydrate kinase</fullName>
    </submittedName>
</protein>